<name>E9JAE2_SOLIN</name>
<proteinExistence type="predicted"/>
<sequence length="236" mass="26875">IQANKVFCFAVSPTGSHLDSLVANISYQNPPGPLISQYDGYEFMCGNRYTPSTCTQPCTCTHVYHIPLGALIDVLLYDKNLKINQKHGISLVRNGNKNWFERKGSRRMGIKTVFGTRMIQLIDFGDMDLYKSMTETRTIHLYANCAEQDMYRVIQNDSCVPVKTYFWTKLANYGSCRHGGQRRRNSPSDTDAYAVTYGPLLGPNMSTYFLCKILCSCQIWDLKHGFSLKKHLLILK</sequence>
<gene>
    <name evidence="1" type="ORF">SINV_07353</name>
</gene>
<dbReference type="EMBL" id="GL770221">
    <property type="protein sequence ID" value="EFZ10216.1"/>
    <property type="molecule type" value="Genomic_DNA"/>
</dbReference>
<organism>
    <name type="scientific">Solenopsis invicta</name>
    <name type="common">Red imported fire ant</name>
    <name type="synonym">Solenopsis wagneri</name>
    <dbReference type="NCBI Taxonomy" id="13686"/>
    <lineage>
        <taxon>Eukaryota</taxon>
        <taxon>Metazoa</taxon>
        <taxon>Ecdysozoa</taxon>
        <taxon>Arthropoda</taxon>
        <taxon>Hexapoda</taxon>
        <taxon>Insecta</taxon>
        <taxon>Pterygota</taxon>
        <taxon>Neoptera</taxon>
        <taxon>Endopterygota</taxon>
        <taxon>Hymenoptera</taxon>
        <taxon>Apocrita</taxon>
        <taxon>Aculeata</taxon>
        <taxon>Formicoidea</taxon>
        <taxon>Formicidae</taxon>
        <taxon>Myrmicinae</taxon>
        <taxon>Solenopsis</taxon>
    </lineage>
</organism>
<feature type="non-terminal residue" evidence="1">
    <location>
        <position position="1"/>
    </location>
</feature>
<reference evidence="1" key="1">
    <citation type="journal article" date="2011" name="Proc. Natl. Acad. Sci. U.S.A.">
        <title>The genome of the fire ant Solenopsis invicta.</title>
        <authorList>
            <person name="Wurm Y."/>
            <person name="Wang J."/>
            <person name="Riba-Grognuz O."/>
            <person name="Corona M."/>
            <person name="Nygaard S."/>
            <person name="Hunt B.G."/>
            <person name="Ingram K.K."/>
            <person name="Falquet L."/>
            <person name="Nipitwattanaphon M."/>
            <person name="Gotzek D."/>
            <person name="Dijkstra M.B."/>
            <person name="Oettler J."/>
            <person name="Comtesse F."/>
            <person name="Shih C.J."/>
            <person name="Wu W.J."/>
            <person name="Yang C.C."/>
            <person name="Thomas J."/>
            <person name="Beaudoing E."/>
            <person name="Pradervand S."/>
            <person name="Flegel V."/>
            <person name="Cook E.D."/>
            <person name="Fabbretti R."/>
            <person name="Stockinger H."/>
            <person name="Long L."/>
            <person name="Farmerie W.G."/>
            <person name="Oakey J."/>
            <person name="Boomsma J.J."/>
            <person name="Pamilo P."/>
            <person name="Yi S.V."/>
            <person name="Heinze J."/>
            <person name="Goodisman M.A."/>
            <person name="Farinelli L."/>
            <person name="Harshman K."/>
            <person name="Hulo N."/>
            <person name="Cerutti L."/>
            <person name="Xenarios I."/>
            <person name="Shoemaker D."/>
            <person name="Keller L."/>
        </authorList>
    </citation>
    <scope>NUCLEOTIDE SEQUENCE [LARGE SCALE GENOMIC DNA]</scope>
</reference>
<evidence type="ECO:0000313" key="1">
    <source>
        <dbReference type="EMBL" id="EFZ10216.1"/>
    </source>
</evidence>
<dbReference type="AlphaFoldDB" id="E9JAE2"/>
<accession>E9JAE2</accession>
<feature type="non-terminal residue" evidence="1">
    <location>
        <position position="236"/>
    </location>
</feature>
<dbReference type="HOGENOM" id="CLU_1177974_0_0_1"/>
<protein>
    <submittedName>
        <fullName evidence="1">Uncharacterized protein</fullName>
    </submittedName>
</protein>
<dbReference type="InterPro" id="IPR008972">
    <property type="entry name" value="Cupredoxin"/>
</dbReference>
<dbReference type="Gene3D" id="2.60.40.420">
    <property type="entry name" value="Cupredoxins - blue copper proteins"/>
    <property type="match status" value="1"/>
</dbReference>